<dbReference type="EMBL" id="FNTI01000001">
    <property type="protein sequence ID" value="SEE42620.1"/>
    <property type="molecule type" value="Genomic_DNA"/>
</dbReference>
<protein>
    <submittedName>
        <fullName evidence="1">Uncharacterized protein</fullName>
    </submittedName>
</protein>
<evidence type="ECO:0000313" key="1">
    <source>
        <dbReference type="EMBL" id="SEE42620.1"/>
    </source>
</evidence>
<organism evidence="1 2">
    <name type="scientific">Bradyrhizobium lablabi</name>
    <dbReference type="NCBI Taxonomy" id="722472"/>
    <lineage>
        <taxon>Bacteria</taxon>
        <taxon>Pseudomonadati</taxon>
        <taxon>Pseudomonadota</taxon>
        <taxon>Alphaproteobacteria</taxon>
        <taxon>Hyphomicrobiales</taxon>
        <taxon>Nitrobacteraceae</taxon>
        <taxon>Bradyrhizobium</taxon>
    </lineage>
</organism>
<proteinExistence type="predicted"/>
<accession>A0A1H5IR45</accession>
<name>A0A1H5IR45_9BRAD</name>
<dbReference type="AlphaFoldDB" id="A0A1H5IR45"/>
<evidence type="ECO:0000313" key="2">
    <source>
        <dbReference type="Proteomes" id="UP000183208"/>
    </source>
</evidence>
<dbReference type="OrthoDB" id="8227238at2"/>
<sequence>MTNSAQTKRGGRRYRAKQRGKLGVGRMNKAMGEFLTAQGRVELTMILLLMMMRDEDYEWIFDQMSEKPFGDKIKFFKKYTADESQFSPENLILRNQIYEDLDALLPQRNSIVHGETYEDQFKGRPKQSYRVGVIKNNIEYLEDYSMDKHGSNVFSVKQVQDATALANQTWRNINRIRGIEGSLWWD</sequence>
<dbReference type="RefSeq" id="WP_143039826.1">
    <property type="nucleotide sequence ID" value="NZ_FNTI01000001.1"/>
</dbReference>
<reference evidence="1 2" key="1">
    <citation type="submission" date="2016-10" db="EMBL/GenBank/DDBJ databases">
        <authorList>
            <person name="de Groot N.N."/>
        </authorList>
    </citation>
    <scope>NUCLEOTIDE SEQUENCE [LARGE SCALE GENOMIC DNA]</scope>
    <source>
        <strain evidence="1 2">GAS522</strain>
    </source>
</reference>
<dbReference type="Proteomes" id="UP000183208">
    <property type="component" value="Unassembled WGS sequence"/>
</dbReference>
<gene>
    <name evidence="1" type="ORF">SAMN05444171_7431</name>
</gene>